<feature type="transmembrane region" description="Helical" evidence="7">
    <location>
        <begin position="121"/>
        <end position="138"/>
    </location>
</feature>
<feature type="compositionally biased region" description="Basic residues" evidence="6">
    <location>
        <begin position="1"/>
        <end position="16"/>
    </location>
</feature>
<evidence type="ECO:0008006" key="10">
    <source>
        <dbReference type="Google" id="ProtNLM"/>
    </source>
</evidence>
<feature type="transmembrane region" description="Helical" evidence="7">
    <location>
        <begin position="82"/>
        <end position="101"/>
    </location>
</feature>
<dbReference type="AlphaFoldDB" id="A0A6G9H787"/>
<accession>A0A6G9H787</accession>
<dbReference type="Pfam" id="PF04066">
    <property type="entry name" value="MrpF_PhaF"/>
    <property type="match status" value="1"/>
</dbReference>
<dbReference type="Proteomes" id="UP000501179">
    <property type="component" value="Chromosome"/>
</dbReference>
<keyword evidence="5 7" id="KW-0472">Membrane</keyword>
<feature type="transmembrane region" description="Helical" evidence="7">
    <location>
        <begin position="57"/>
        <end position="75"/>
    </location>
</feature>
<dbReference type="EMBL" id="CP050177">
    <property type="protein sequence ID" value="QIQ06403.1"/>
    <property type="molecule type" value="Genomic_DNA"/>
</dbReference>
<sequence length="183" mass="18535">MGGRRLRRAGRRRGGPRRAPGGGRPVNGWLLAAIVLLLGGTGPAILGVATGPVRRRVVAQNTGTLTACLVLLLLAQGYGRSAYLDSALVLAVLGPAGTLIYARLFAEELIADPPRGRSGDLLAVVAATAVVVPLCVVTDPGRATVKLLVIGALLVAGNLISSRALRHSPPAVPQSAEGAAGHG</sequence>
<dbReference type="GO" id="GO:0015075">
    <property type="term" value="F:monoatomic ion transmembrane transporter activity"/>
    <property type="evidence" value="ECO:0007669"/>
    <property type="project" value="InterPro"/>
</dbReference>
<evidence type="ECO:0000256" key="1">
    <source>
        <dbReference type="ARBA" id="ARBA00004651"/>
    </source>
</evidence>
<evidence type="ECO:0000313" key="8">
    <source>
        <dbReference type="EMBL" id="QIQ06403.1"/>
    </source>
</evidence>
<proteinExistence type="predicted"/>
<evidence type="ECO:0000256" key="2">
    <source>
        <dbReference type="ARBA" id="ARBA00022475"/>
    </source>
</evidence>
<reference evidence="8 9" key="1">
    <citation type="submission" date="2020-03" db="EMBL/GenBank/DDBJ databases">
        <title>A novel species.</title>
        <authorList>
            <person name="Gao J."/>
        </authorList>
    </citation>
    <scope>NUCLEOTIDE SEQUENCE [LARGE SCALE GENOMIC DNA]</scope>
    <source>
        <strain evidence="8 9">QMT-12</strain>
    </source>
</reference>
<organism evidence="8 9">
    <name type="scientific">Streptomyces liangshanensis</name>
    <dbReference type="NCBI Taxonomy" id="2717324"/>
    <lineage>
        <taxon>Bacteria</taxon>
        <taxon>Bacillati</taxon>
        <taxon>Actinomycetota</taxon>
        <taxon>Actinomycetes</taxon>
        <taxon>Kitasatosporales</taxon>
        <taxon>Streptomycetaceae</taxon>
        <taxon>Streptomyces</taxon>
    </lineage>
</organism>
<comment type="subcellular location">
    <subcellularLocation>
        <location evidence="1">Cell membrane</location>
        <topology evidence="1">Multi-pass membrane protein</topology>
    </subcellularLocation>
</comment>
<evidence type="ECO:0000313" key="9">
    <source>
        <dbReference type="Proteomes" id="UP000501179"/>
    </source>
</evidence>
<dbReference type="InterPro" id="IPR007208">
    <property type="entry name" value="MrpF/PhaF-like"/>
</dbReference>
<name>A0A6G9H787_9ACTN</name>
<keyword evidence="9" id="KW-1185">Reference proteome</keyword>
<gene>
    <name evidence="8" type="ORF">HA039_32495</name>
</gene>
<evidence type="ECO:0000256" key="6">
    <source>
        <dbReference type="SAM" id="MobiDB-lite"/>
    </source>
</evidence>
<keyword evidence="4 7" id="KW-1133">Transmembrane helix</keyword>
<dbReference type="KEGG" id="slia:HA039_32495"/>
<evidence type="ECO:0000256" key="7">
    <source>
        <dbReference type="SAM" id="Phobius"/>
    </source>
</evidence>
<feature type="region of interest" description="Disordered" evidence="6">
    <location>
        <begin position="1"/>
        <end position="22"/>
    </location>
</feature>
<evidence type="ECO:0000256" key="3">
    <source>
        <dbReference type="ARBA" id="ARBA00022692"/>
    </source>
</evidence>
<feature type="transmembrane region" description="Helical" evidence="7">
    <location>
        <begin position="145"/>
        <end position="165"/>
    </location>
</feature>
<keyword evidence="2" id="KW-1003">Cell membrane</keyword>
<keyword evidence="3 7" id="KW-0812">Transmembrane</keyword>
<evidence type="ECO:0000256" key="4">
    <source>
        <dbReference type="ARBA" id="ARBA00022989"/>
    </source>
</evidence>
<evidence type="ECO:0000256" key="5">
    <source>
        <dbReference type="ARBA" id="ARBA00023136"/>
    </source>
</evidence>
<dbReference type="GO" id="GO:0005886">
    <property type="term" value="C:plasma membrane"/>
    <property type="evidence" value="ECO:0007669"/>
    <property type="project" value="UniProtKB-SubCell"/>
</dbReference>
<protein>
    <recommendedName>
        <fullName evidence="10">Multisubunit sodium/proton antiporter MrpF subunit</fullName>
    </recommendedName>
</protein>